<sequence>MKQLTNERGYTLLLTLVIAVLIVGFISLLLAGTLTQQTQVEKTDHNFVADDVAEMGMEYYRADILNKYVITAKEVKTAIQDAITTNPEKYVTATQVQQLEQEKEEAGINSLRGYIEAYTLSNHLVEKDKSEFQLYSVPKTSLASNAVQVKIELKGNYLEAVQLSTLSLLLPINLVNTNFNGGSGNGSGGNSYDQLFPTPDFQLPENISACDDAFSNSPCKIYDTKVNLSTIPDDTVVYFVGNLSANQTLMGLDGRNGTLYLLGNLDIQNSTNIENVNVFIQGESSYNHLEAKNAKFYYGDDLDFKIETTFTNSIIRIAGTAVQGSNSHGNKGIELDHSTLSFEGANNTISKITMNHNAKVCVANNTTIDVIDHSSGTIYVKEGVTFSPSTHLSKNYVQVLSDAEFTSTCIGTPSGGSTSVKTDINVNLENITNDVEYDIQTPE</sequence>
<proteinExistence type="predicted"/>
<dbReference type="RefSeq" id="WP_119883497.1">
    <property type="nucleotide sequence ID" value="NZ_CP032418.1"/>
</dbReference>
<gene>
    <name evidence="2" type="ORF">D3873_07580</name>
</gene>
<organism evidence="2 3">
    <name type="scientific">Paenisporosarcina cavernae</name>
    <dbReference type="NCBI Taxonomy" id="2320858"/>
    <lineage>
        <taxon>Bacteria</taxon>
        <taxon>Bacillati</taxon>
        <taxon>Bacillota</taxon>
        <taxon>Bacilli</taxon>
        <taxon>Bacillales</taxon>
        <taxon>Caryophanaceae</taxon>
        <taxon>Paenisporosarcina</taxon>
    </lineage>
</organism>
<evidence type="ECO:0000313" key="3">
    <source>
        <dbReference type="Proteomes" id="UP000265725"/>
    </source>
</evidence>
<reference evidence="3" key="1">
    <citation type="submission" date="2018-09" db="EMBL/GenBank/DDBJ databases">
        <authorList>
            <person name="Zhu H."/>
        </authorList>
    </citation>
    <scope>NUCLEOTIDE SEQUENCE [LARGE SCALE GENOMIC DNA]</scope>
    <source>
        <strain evidence="3">K2R23-3</strain>
    </source>
</reference>
<dbReference type="Proteomes" id="UP000265725">
    <property type="component" value="Chromosome"/>
</dbReference>
<feature type="transmembrane region" description="Helical" evidence="1">
    <location>
        <begin position="12"/>
        <end position="34"/>
    </location>
</feature>
<protein>
    <submittedName>
        <fullName evidence="2">Type II secretion system protein</fullName>
    </submittedName>
</protein>
<dbReference type="EMBL" id="CP032418">
    <property type="protein sequence ID" value="AYC29759.1"/>
    <property type="molecule type" value="Genomic_DNA"/>
</dbReference>
<name>A0A385YSH8_9BACL</name>
<dbReference type="KEGG" id="paek:D3873_07580"/>
<keyword evidence="1" id="KW-0472">Membrane</keyword>
<accession>A0A385YSH8</accession>
<dbReference type="OrthoDB" id="2964362at2"/>
<keyword evidence="1" id="KW-1133">Transmembrane helix</keyword>
<evidence type="ECO:0000256" key="1">
    <source>
        <dbReference type="SAM" id="Phobius"/>
    </source>
</evidence>
<keyword evidence="1" id="KW-0812">Transmembrane</keyword>
<evidence type="ECO:0000313" key="2">
    <source>
        <dbReference type="EMBL" id="AYC29759.1"/>
    </source>
</evidence>
<dbReference type="AlphaFoldDB" id="A0A385YSH8"/>
<keyword evidence="3" id="KW-1185">Reference proteome</keyword>